<feature type="region of interest" description="Disordered" evidence="1">
    <location>
        <begin position="150"/>
        <end position="171"/>
    </location>
</feature>
<gene>
    <name evidence="2" type="ORF">C485_14830</name>
</gene>
<name>L9ZG95_NATA2</name>
<keyword evidence="3" id="KW-1185">Reference proteome</keyword>
<evidence type="ECO:0000313" key="2">
    <source>
        <dbReference type="EMBL" id="ELY84642.1"/>
    </source>
</evidence>
<dbReference type="Proteomes" id="UP000011511">
    <property type="component" value="Unassembled WGS sequence"/>
</dbReference>
<comment type="caution">
    <text evidence="2">The sequence shown here is derived from an EMBL/GenBank/DDBJ whole genome shotgun (WGS) entry which is preliminary data.</text>
</comment>
<accession>L9ZG95</accession>
<sequence>MVPSDSTAQFHGAVGDHRPAIARYSDKRVRANASNMTIPGYDSSNVVEFTLEQAGAHIAVVAGVVPDGFGLVKNGDEAPVDALGDPVEIQSVGGLKAVEAIEIRLVYDPSRLPPGASPTDVAVAIETDEGWEPLKSTVDLEETTVTAVLNDRPPGSTVVAGYDDTEEERAE</sequence>
<organism evidence="2 3">
    <name type="scientific">Natrinema altunense (strain JCM 12890 / CGMCC 1.3731 / AJ2)</name>
    <dbReference type="NCBI Taxonomy" id="1227494"/>
    <lineage>
        <taxon>Archaea</taxon>
        <taxon>Methanobacteriati</taxon>
        <taxon>Methanobacteriota</taxon>
        <taxon>Stenosarchaea group</taxon>
        <taxon>Halobacteria</taxon>
        <taxon>Halobacteriales</taxon>
        <taxon>Natrialbaceae</taxon>
        <taxon>Natrinema</taxon>
    </lineage>
</organism>
<evidence type="ECO:0000313" key="3">
    <source>
        <dbReference type="Proteomes" id="UP000011511"/>
    </source>
</evidence>
<dbReference type="PATRIC" id="fig|1227494.3.peg.2983"/>
<proteinExistence type="predicted"/>
<dbReference type="AlphaFoldDB" id="L9ZG95"/>
<protein>
    <submittedName>
        <fullName evidence="2">Uncharacterized protein</fullName>
    </submittedName>
</protein>
<dbReference type="eggNOG" id="arCOG10713">
    <property type="taxonomic scope" value="Archaea"/>
</dbReference>
<evidence type="ECO:0000256" key="1">
    <source>
        <dbReference type="SAM" id="MobiDB-lite"/>
    </source>
</evidence>
<dbReference type="EMBL" id="AOIK01000035">
    <property type="protein sequence ID" value="ELY84642.1"/>
    <property type="molecule type" value="Genomic_DNA"/>
</dbReference>
<reference evidence="2 3" key="1">
    <citation type="journal article" date="2014" name="PLoS Genet.">
        <title>Phylogenetically driven sequencing of extremely halophilic archaea reveals strategies for static and dynamic osmo-response.</title>
        <authorList>
            <person name="Becker E.A."/>
            <person name="Seitzer P.M."/>
            <person name="Tritt A."/>
            <person name="Larsen D."/>
            <person name="Krusor M."/>
            <person name="Yao A.I."/>
            <person name="Wu D."/>
            <person name="Madern D."/>
            <person name="Eisen J.A."/>
            <person name="Darling A.E."/>
            <person name="Facciotti M.T."/>
        </authorList>
    </citation>
    <scope>NUCLEOTIDE SEQUENCE [LARGE SCALE GENOMIC DNA]</scope>
    <source>
        <strain evidence="2 3">JCM 12890</strain>
    </source>
</reference>